<dbReference type="EMBL" id="CP009268">
    <property type="protein sequence ID" value="AJA50930.1"/>
    <property type="molecule type" value="Genomic_DNA"/>
</dbReference>
<evidence type="ECO:0000313" key="3">
    <source>
        <dbReference type="Proteomes" id="UP000028042"/>
    </source>
</evidence>
<dbReference type="InterPro" id="IPR045507">
    <property type="entry name" value="DUF6483"/>
</dbReference>
<dbReference type="eggNOG" id="ENOG5033DNC">
    <property type="taxonomic scope" value="Bacteria"/>
</dbReference>
<evidence type="ECO:0000313" key="2">
    <source>
        <dbReference type="EMBL" id="KRU13061.1"/>
    </source>
</evidence>
<sequence length="121" mass="14095">MNDDYILRMIESAVKNAGKLIFNKENDDIDTISIEAMDEKDILKIVLNRLVMECKYDEAENILFEQMEKTPSRDIFNIGIEFYNKLLVKSDEELLKGNFSKEEILQGLNDLKNMIVENKTV</sequence>
<reference evidence="2 3" key="3">
    <citation type="journal article" name="Genome Announc.">
        <title>Improved Draft Genome Sequence of Clostridium pasteurianum Strain ATCC 6013 (DSM 525) Using a Hybrid Next-Generation Sequencing Approach.</title>
        <authorList>
            <person name="Pyne M.E."/>
            <person name="Utturkar S."/>
            <person name="Brown S.D."/>
            <person name="Moo-Young M."/>
            <person name="Chung D.A."/>
            <person name="Chou C.P."/>
        </authorList>
    </citation>
    <scope>NUCLEOTIDE SEQUENCE [LARGE SCALE GENOMIC DNA]</scope>
    <source>
        <strain evidence="2 3">ATCC 6013</strain>
    </source>
</reference>
<dbReference type="KEGG" id="cpat:CLPA_c08420"/>
<proteinExistence type="predicted"/>
<protein>
    <submittedName>
        <fullName evidence="1">Uncharacterized protein</fullName>
    </submittedName>
</protein>
<dbReference type="RefSeq" id="WP_003447001.1">
    <property type="nucleotide sequence ID" value="NZ_JPGY02000001.1"/>
</dbReference>
<reference evidence="2" key="2">
    <citation type="submission" date="2015-10" db="EMBL/GenBank/DDBJ databases">
        <title>Improved Draft Genome Sequence of Clostridium pasteurianum Strain ATCC 6013 (DSM 525) Using a Hybrid Next-Generation Sequencing Approach.</title>
        <authorList>
            <person name="Pyne M.E."/>
            <person name="Utturkar S.M."/>
            <person name="Brown S.D."/>
            <person name="Moo-Young M."/>
            <person name="Chung D.A."/>
            <person name="Chou P.C."/>
        </authorList>
    </citation>
    <scope>NUCLEOTIDE SEQUENCE</scope>
    <source>
        <strain evidence="2">ATCC 6013</strain>
    </source>
</reference>
<reference evidence="1 4" key="1">
    <citation type="journal article" date="2015" name="Genome Announc.">
        <title>Complete Genome Sequence of the Nitrogen-Fixing and Solvent-Producing Clostridium pasteurianum DSM 525.</title>
        <authorList>
            <person name="Poehlein A."/>
            <person name="Grosse-Honebrink A."/>
            <person name="Zhang Y."/>
            <person name="Minton N.P."/>
            <person name="Daniel R."/>
        </authorList>
    </citation>
    <scope>NUCLEOTIDE SEQUENCE [LARGE SCALE GENOMIC DNA]</scope>
    <source>
        <strain evidence="1">DSM 525</strain>
        <strain evidence="4">DSM 525 / ATCC 6013</strain>
    </source>
</reference>
<dbReference type="PATRIC" id="fig|1262449.3.peg.3265"/>
<evidence type="ECO:0000313" key="1">
    <source>
        <dbReference type="EMBL" id="AJA50930.1"/>
    </source>
</evidence>
<dbReference type="Pfam" id="PF20092">
    <property type="entry name" value="DUF6483"/>
    <property type="match status" value="1"/>
</dbReference>
<keyword evidence="4" id="KW-1185">Reference proteome</keyword>
<dbReference type="Proteomes" id="UP000030905">
    <property type="component" value="Chromosome"/>
</dbReference>
<gene>
    <name evidence="1" type="ORF">CLPA_c08420</name>
    <name evidence="2" type="ORF">CP6013_02309</name>
</gene>
<name>A0A0H3J2D5_CLOPA</name>
<dbReference type="KEGG" id="cpae:CPAST_c08420"/>
<organism evidence="1 4">
    <name type="scientific">Clostridium pasteurianum DSM 525 = ATCC 6013</name>
    <dbReference type="NCBI Taxonomy" id="1262449"/>
    <lineage>
        <taxon>Bacteria</taxon>
        <taxon>Bacillati</taxon>
        <taxon>Bacillota</taxon>
        <taxon>Clostridia</taxon>
        <taxon>Eubacteriales</taxon>
        <taxon>Clostridiaceae</taxon>
        <taxon>Clostridium</taxon>
    </lineage>
</organism>
<dbReference type="EMBL" id="JPGY02000001">
    <property type="protein sequence ID" value="KRU13061.1"/>
    <property type="molecule type" value="Genomic_DNA"/>
</dbReference>
<evidence type="ECO:0000313" key="4">
    <source>
        <dbReference type="Proteomes" id="UP000030905"/>
    </source>
</evidence>
<dbReference type="AlphaFoldDB" id="A0A0H3J2D5"/>
<dbReference type="Proteomes" id="UP000028042">
    <property type="component" value="Unassembled WGS sequence"/>
</dbReference>
<accession>A0A0H3J2D5</accession>